<evidence type="ECO:0000256" key="3">
    <source>
        <dbReference type="ARBA" id="ARBA00022553"/>
    </source>
</evidence>
<dbReference type="GO" id="GO:0044550">
    <property type="term" value="P:secondary metabolite biosynthetic process"/>
    <property type="evidence" value="ECO:0007669"/>
    <property type="project" value="TreeGrafter"/>
</dbReference>
<dbReference type="PANTHER" id="PTHR45527">
    <property type="entry name" value="NONRIBOSOMAL PEPTIDE SYNTHETASE"/>
    <property type="match status" value="1"/>
</dbReference>
<dbReference type="InterPro" id="IPR009081">
    <property type="entry name" value="PP-bd_ACP"/>
</dbReference>
<dbReference type="Pfam" id="PF00668">
    <property type="entry name" value="Condensation"/>
    <property type="match status" value="1"/>
</dbReference>
<proteinExistence type="predicted"/>
<dbReference type="InterPro" id="IPR036736">
    <property type="entry name" value="ACP-like_sf"/>
</dbReference>
<dbReference type="Gene3D" id="3.40.50.620">
    <property type="entry name" value="HUPs"/>
    <property type="match status" value="1"/>
</dbReference>
<dbReference type="SMART" id="SM00823">
    <property type="entry name" value="PKS_PP"/>
    <property type="match status" value="1"/>
</dbReference>
<keyword evidence="3" id="KW-0597">Phosphoprotein</keyword>
<dbReference type="SUPFAM" id="SSF52777">
    <property type="entry name" value="CoA-dependent acyltransferases"/>
    <property type="match status" value="2"/>
</dbReference>
<dbReference type="InterPro" id="IPR006162">
    <property type="entry name" value="Ppantetheine_attach_site"/>
</dbReference>
<comment type="caution">
    <text evidence="6">The sequence shown here is derived from an EMBL/GenBank/DDBJ whole genome shotgun (WGS) entry which is preliminary data.</text>
</comment>
<evidence type="ECO:0000313" key="6">
    <source>
        <dbReference type="EMBL" id="HEA22785.1"/>
    </source>
</evidence>
<dbReference type="NCBIfam" id="TIGR01733">
    <property type="entry name" value="AA-adenyl-dom"/>
    <property type="match status" value="1"/>
</dbReference>
<sequence>MKLKLTAGQMSLWTGQKMNPDVPLYNTACSYDILGQINIGLFEKAFQQLLDTTDAFQIQFWEEDGIPFQSVQELLDFELEVIDFSEISNEEISEWLLLRSQRKLDLSHKVFDTALLKISANRYIWYLNMHHLVTDGVSRKIVFKRMAGLYADLLTNPMTGPTVKSSSYLDYVSSELKRNAIQHEKKQTGIAVSNTSELPSFYGVKRSTRVTKATRVPISLGAERSDKLKRLLKHPDIRGFTEQQTLFTTLSGLLFIYMYRVSGQKDLALGALLHNRVSRRFHDTVGYFLEIYPLTSEIGEKDTFRTLLQRVKFENNQSLKNALQDSSDKETNSAFNVVLNFIHNSFPDFNGYKTTSEWIYTGHIDSNHHLRCHVLDYDSNAEIRLSFDLNNGVFSDELIQKVPHHFLKLMDAMLADMDSPIEKPSLLTSEERQLFLKEDNASNESLNSIVARFENNAKEHPNAVALQHNDKTYTYAGLNKKANQLAHYLQRKGIGKEDKVALYFKRSSEYVISVLAVLKTGAAFIPIASDQASDRIAYMLTDAECSLLLKESGLGQKLDLDGVETLTLSEEKNTLLTEETSNLGLDENPEDLAYILYTSGSTGRPKGVLITHASISNYLDWAVNRYQIDQWSVFPLFTSIGFDLTLTSTFLPLIKGGRIIVYEENQTGPDLALLQVVEDNLVNVIKLTPSHLALLQGRNLSASHVKTMIVGGEDFKVPLAKSITSHFSNDLKIFNEYGPTEATVGCIVSEFNVHEHTGASVPIGKPIVNMQAYVLDNHLNLVPKGVIGELYLSGTGLAKGYSNAGEMTSSKFVDNPFSKNSKMYRTGDLVRINANDDFEYLGRIDEQVKLRGHRIELSDIEANLATHPDIENCAVVLVEDKKSIPENEVVNCISCGLPSNYPEIEFNENGVCQLCTSFSTYEDKVKRYFKNDEELVRILTSKRGESPKYDCISLLSGGKDSTYVLARLVNMGLNVLAFTMDNGYISDQAKANVDRIVTKLGVDHVYGETPHMNEIFVDSLHRHHNVCNGCFKTIYTLSTQIALEKEIPFIVTGLSRGQFFETRLTEELFWDDRMDTTKIDDTILEARKLYHRESDAVKKLLDVSAFEDDAVFEKVQFVDFYRYSDVSLEEMLLFLKDKIGWVRPTDTGRSTNCLINQVGIYVHKKEEGYSNYAFPYSWDVRLGHKTRNESLEEINEYIDETEVKRIMGEIGYERSERDALGDQKLVAYFTGNKEVSVQELKEFLSNRLPNYMVPTLFRPLDEIPLTKNGKVDKKSLQKLNSAQLAMDTPYTAPRNEIEELLADIWKEVLQLKKIGVHDDFLALGGHSLAAIRVTARINEEIEVDFPLNKVFEFTTIASYARFIEETLTELLENS</sequence>
<evidence type="ECO:0000256" key="4">
    <source>
        <dbReference type="ARBA" id="ARBA00022785"/>
    </source>
</evidence>
<keyword evidence="4" id="KW-0671">Queuosine biosynthesis</keyword>
<dbReference type="FunFam" id="3.40.50.980:FF:000001">
    <property type="entry name" value="Non-ribosomal peptide synthetase"/>
    <property type="match status" value="1"/>
</dbReference>
<dbReference type="GO" id="GO:0031177">
    <property type="term" value="F:phosphopantetheine binding"/>
    <property type="evidence" value="ECO:0007669"/>
    <property type="project" value="InterPro"/>
</dbReference>
<dbReference type="GO" id="GO:0003824">
    <property type="term" value="F:catalytic activity"/>
    <property type="evidence" value="ECO:0007669"/>
    <property type="project" value="InterPro"/>
</dbReference>
<dbReference type="InterPro" id="IPR045851">
    <property type="entry name" value="AMP-bd_C_sf"/>
</dbReference>
<dbReference type="Proteomes" id="UP000886191">
    <property type="component" value="Unassembled WGS sequence"/>
</dbReference>
<evidence type="ECO:0000256" key="1">
    <source>
        <dbReference type="ARBA" id="ARBA00001957"/>
    </source>
</evidence>
<dbReference type="EMBL" id="DRGL01000066">
    <property type="protein sequence ID" value="HEA22785.1"/>
    <property type="molecule type" value="Genomic_DNA"/>
</dbReference>
<dbReference type="Pfam" id="PF00501">
    <property type="entry name" value="AMP-binding"/>
    <property type="match status" value="1"/>
</dbReference>
<keyword evidence="2" id="KW-0596">Phosphopantetheine</keyword>
<dbReference type="CDD" id="cd05930">
    <property type="entry name" value="A_NRPS"/>
    <property type="match status" value="1"/>
</dbReference>
<dbReference type="InterPro" id="IPR018317">
    <property type="entry name" value="QueC"/>
</dbReference>
<gene>
    <name evidence="6" type="ORF">ENH87_17970</name>
</gene>
<dbReference type="Gene3D" id="3.40.50.980">
    <property type="match status" value="2"/>
</dbReference>
<dbReference type="Gene3D" id="3.30.559.30">
    <property type="entry name" value="Nonribosomal peptide synthetase, condensation domain"/>
    <property type="match status" value="1"/>
</dbReference>
<dbReference type="InterPro" id="IPR014729">
    <property type="entry name" value="Rossmann-like_a/b/a_fold"/>
</dbReference>
<reference evidence="6" key="1">
    <citation type="journal article" date="2020" name="mSystems">
        <title>Genome- and Community-Level Interaction Insights into Carbon Utilization and Element Cycling Functions of Hydrothermarchaeota in Hydrothermal Sediment.</title>
        <authorList>
            <person name="Zhou Z."/>
            <person name="Liu Y."/>
            <person name="Xu W."/>
            <person name="Pan J."/>
            <person name="Luo Z.H."/>
            <person name="Li M."/>
        </authorList>
    </citation>
    <scope>NUCLEOTIDE SEQUENCE [LARGE SCALE GENOMIC DNA]</scope>
    <source>
        <strain evidence="6">HyVt-345</strain>
    </source>
</reference>
<evidence type="ECO:0000259" key="5">
    <source>
        <dbReference type="PROSITE" id="PS50075"/>
    </source>
</evidence>
<dbReference type="GO" id="GO:0008616">
    <property type="term" value="P:tRNA queuosine(34) biosynthetic process"/>
    <property type="evidence" value="ECO:0007669"/>
    <property type="project" value="UniProtKB-KW"/>
</dbReference>
<dbReference type="FunFam" id="1.10.1200.10:FF:000005">
    <property type="entry name" value="Nonribosomal peptide synthetase 1"/>
    <property type="match status" value="1"/>
</dbReference>
<accession>A0A831VPE4</accession>
<dbReference type="PRINTS" id="PR00154">
    <property type="entry name" value="AMPBINDING"/>
</dbReference>
<dbReference type="SUPFAM" id="SSF56801">
    <property type="entry name" value="Acetyl-CoA synthetase-like"/>
    <property type="match status" value="2"/>
</dbReference>
<dbReference type="SUPFAM" id="SSF47336">
    <property type="entry name" value="ACP-like"/>
    <property type="match status" value="1"/>
</dbReference>
<dbReference type="GO" id="GO:0043041">
    <property type="term" value="P:amino acid activation for nonribosomal peptide biosynthetic process"/>
    <property type="evidence" value="ECO:0007669"/>
    <property type="project" value="TreeGrafter"/>
</dbReference>
<dbReference type="Pfam" id="PF00550">
    <property type="entry name" value="PP-binding"/>
    <property type="match status" value="1"/>
</dbReference>
<dbReference type="PROSITE" id="PS00012">
    <property type="entry name" value="PHOSPHOPANTETHEINE"/>
    <property type="match status" value="1"/>
</dbReference>
<dbReference type="GO" id="GO:0005737">
    <property type="term" value="C:cytoplasm"/>
    <property type="evidence" value="ECO:0007669"/>
    <property type="project" value="TreeGrafter"/>
</dbReference>
<dbReference type="InterPro" id="IPR001242">
    <property type="entry name" value="Condensation_dom"/>
</dbReference>
<dbReference type="SUPFAM" id="SSF52402">
    <property type="entry name" value="Adenine nucleotide alpha hydrolases-like"/>
    <property type="match status" value="1"/>
</dbReference>
<organism evidence="6">
    <name type="scientific">Pricia antarctica</name>
    <dbReference type="NCBI Taxonomy" id="641691"/>
    <lineage>
        <taxon>Bacteria</taxon>
        <taxon>Pseudomonadati</taxon>
        <taxon>Bacteroidota</taxon>
        <taxon>Flavobacteriia</taxon>
        <taxon>Flavobacteriales</taxon>
        <taxon>Flavobacteriaceae</taxon>
        <taxon>Pricia</taxon>
    </lineage>
</organism>
<evidence type="ECO:0000256" key="2">
    <source>
        <dbReference type="ARBA" id="ARBA00022450"/>
    </source>
</evidence>
<dbReference type="Gene3D" id="2.30.38.10">
    <property type="entry name" value="Luciferase, Domain 3"/>
    <property type="match status" value="1"/>
</dbReference>
<dbReference type="Pfam" id="PF06508">
    <property type="entry name" value="QueC"/>
    <property type="match status" value="1"/>
</dbReference>
<dbReference type="PROSITE" id="PS50075">
    <property type="entry name" value="CARRIER"/>
    <property type="match status" value="1"/>
</dbReference>
<dbReference type="InterPro" id="IPR020459">
    <property type="entry name" value="AMP-binding"/>
</dbReference>
<feature type="domain" description="Carrier" evidence="5">
    <location>
        <begin position="1292"/>
        <end position="1367"/>
    </location>
</feature>
<protein>
    <submittedName>
        <fullName evidence="6">Amino acid adenylation domain-containing protein</fullName>
    </submittedName>
</protein>
<name>A0A831VPE4_9FLAO</name>
<dbReference type="PANTHER" id="PTHR45527:SF1">
    <property type="entry name" value="FATTY ACID SYNTHASE"/>
    <property type="match status" value="1"/>
</dbReference>
<dbReference type="InterPro" id="IPR020806">
    <property type="entry name" value="PKS_PP-bd"/>
</dbReference>
<dbReference type="PIRSF" id="PIRSF001617">
    <property type="entry name" value="Alpha-AR"/>
    <property type="match status" value="1"/>
</dbReference>
<dbReference type="InterPro" id="IPR023213">
    <property type="entry name" value="CAT-like_dom_sf"/>
</dbReference>
<dbReference type="InterPro" id="IPR010071">
    <property type="entry name" value="AA_adenyl_dom"/>
</dbReference>
<dbReference type="InterPro" id="IPR000873">
    <property type="entry name" value="AMP-dep_synth/lig_dom"/>
</dbReference>
<dbReference type="PROSITE" id="PS00455">
    <property type="entry name" value="AMP_BINDING"/>
    <property type="match status" value="1"/>
</dbReference>
<dbReference type="InterPro" id="IPR020845">
    <property type="entry name" value="AMP-binding_CS"/>
</dbReference>
<comment type="cofactor">
    <cofactor evidence="1">
        <name>pantetheine 4'-phosphate</name>
        <dbReference type="ChEBI" id="CHEBI:47942"/>
    </cofactor>
</comment>
<dbReference type="Gene3D" id="1.10.1200.10">
    <property type="entry name" value="ACP-like"/>
    <property type="match status" value="1"/>
</dbReference>
<dbReference type="Gene3D" id="3.30.300.30">
    <property type="match status" value="2"/>
</dbReference>
<dbReference type="Gene3D" id="3.30.559.10">
    <property type="entry name" value="Chloramphenicol acetyltransferase-like domain"/>
    <property type="match status" value="1"/>
</dbReference>